<dbReference type="FunFam" id="2.10.25.10:FF:000031">
    <property type="entry name" value="neurogenic locus notch homolog protein 3"/>
    <property type="match status" value="1"/>
</dbReference>
<dbReference type="PANTHER" id="PTHR19325">
    <property type="entry name" value="COMPLEMENT COMPONENT-RELATED SUSHI DOMAIN-CONTAINING"/>
    <property type="match status" value="1"/>
</dbReference>
<evidence type="ECO:0000313" key="12">
    <source>
        <dbReference type="EMBL" id="CAG5959827.1"/>
    </source>
</evidence>
<dbReference type="InterPro" id="IPR000436">
    <property type="entry name" value="Sushi_SCR_CCP_dom"/>
</dbReference>
<feature type="disulfide bond" evidence="8">
    <location>
        <begin position="1486"/>
        <end position="1513"/>
    </location>
</feature>
<keyword evidence="5 7" id="KW-1015">Disulfide bond</keyword>
<dbReference type="FunFam" id="2.10.25.10:FF:000553">
    <property type="entry name" value="Sushi, von Willebrand factor type A, EGF and pentraxin domain-containing 1"/>
    <property type="match status" value="1"/>
</dbReference>
<feature type="domain" description="EGF-like" evidence="10">
    <location>
        <begin position="802"/>
        <end position="841"/>
    </location>
</feature>
<dbReference type="Gene3D" id="2.10.25.10">
    <property type="entry name" value="Laminin"/>
    <property type="match status" value="3"/>
</dbReference>
<organism evidence="12 13">
    <name type="scientific">Menidia menidia</name>
    <name type="common">Atlantic silverside</name>
    <dbReference type="NCBI Taxonomy" id="238744"/>
    <lineage>
        <taxon>Eukaryota</taxon>
        <taxon>Metazoa</taxon>
        <taxon>Chordata</taxon>
        <taxon>Craniata</taxon>
        <taxon>Vertebrata</taxon>
        <taxon>Euteleostomi</taxon>
        <taxon>Actinopterygii</taxon>
        <taxon>Neopterygii</taxon>
        <taxon>Teleostei</taxon>
        <taxon>Neoteleostei</taxon>
        <taxon>Acanthomorphata</taxon>
        <taxon>Ovalentaria</taxon>
        <taxon>Atherinomorphae</taxon>
        <taxon>Atheriniformes</taxon>
        <taxon>Atherinopsidae</taxon>
        <taxon>Menidiinae</taxon>
        <taxon>Menidia</taxon>
    </lineage>
</organism>
<dbReference type="Pfam" id="PF07699">
    <property type="entry name" value="Ephrin_rec_like"/>
    <property type="match status" value="2"/>
</dbReference>
<evidence type="ECO:0000256" key="5">
    <source>
        <dbReference type="ARBA" id="ARBA00023157"/>
    </source>
</evidence>
<gene>
    <name evidence="12" type="ORF">MMEN_LOCUS15598</name>
</gene>
<evidence type="ECO:0000256" key="9">
    <source>
        <dbReference type="SAM" id="MobiDB-lite"/>
    </source>
</evidence>
<dbReference type="SUPFAM" id="SSF49899">
    <property type="entry name" value="Concanavalin A-like lectins/glucanases"/>
    <property type="match status" value="2"/>
</dbReference>
<dbReference type="OrthoDB" id="6515930at2759"/>
<feature type="domain" description="Sushi" evidence="11">
    <location>
        <begin position="1184"/>
        <end position="1240"/>
    </location>
</feature>
<dbReference type="Pfam" id="PF07645">
    <property type="entry name" value="EGF_CA"/>
    <property type="match status" value="1"/>
</dbReference>
<keyword evidence="6" id="KW-0325">Glycoprotein</keyword>
<protein>
    <submittedName>
        <fullName evidence="12">(Atlantic silverside) hypothetical protein</fullName>
    </submittedName>
</protein>
<feature type="domain" description="Sushi" evidence="11">
    <location>
        <begin position="1458"/>
        <end position="1515"/>
    </location>
</feature>
<feature type="domain" description="Sushi" evidence="11">
    <location>
        <begin position="743"/>
        <end position="802"/>
    </location>
</feature>
<feature type="domain" description="Sushi" evidence="11">
    <location>
        <begin position="844"/>
        <end position="916"/>
    </location>
</feature>
<dbReference type="Gene3D" id="2.10.70.10">
    <property type="entry name" value="Complement Module, domain 1"/>
    <property type="match status" value="16"/>
</dbReference>
<sequence length="2021" mass="211456">MESGAPTGLESGAPTGLESGAPTGLESGALLGLGPWSRVPPGVVMAVCVCAGQCKPGSHSLNGLEICESCPLGHFQPAFGARECLLCPGETSTVTRGAVDPAECGVPCAAGHFSRTGLVPCYPCPRDYYQPEHGRSYCLSCPFYGTTTVTGATSIQHCSSSFLPKEESVTAAPEVEVSQDYQASSQVFHECFLNPCQNKGTCEEVGAGYVCTCAAGFTGAKCEVDINECDSAPCQNGGLCQDGMGSFQCQCQPGFLGGRLRLCLCPRVLGSSLPGRLRRVPQRALPPRGVLPGRGQQLQPFLTCFWFPSPAEMSSAFNLDFEVSGIHGYVMMDGAMPALTEITCTFWMRSLDTTNYGTPLWVLYVNGKERITDCPAVNTGQWQHIGVSWRSWDGDWRIFINGKPSDGGKGLSVGTTIPEMSSAFNLDFEVSGIHGYVMMDGAMPALTEITCTFWMRSSDTTNYGTPLWVLYVNGKERITDCPAVNTGQWQHIGVSWRSWDGDWRIFINGKPSDGGKGLSQRLPHQVEARVAGQLHLGAGAHLHGGNVQVGRRVLQPRAVCATESPGYQRLRSVNPWLPLKMLLRLTRTRPTTPLRKSGQARTFPRLFLYLLWCEDPVPDVELADGPHKGLHRVEALAPLVLLLTQDQRPPACGHTEVYHIKVLASSCPSSHVTHRGNVLAWPDFLSGVVGRVRVNLSSIFCADCPRLQDAAPHLHVSSVEVGPGAQVQLSCDPGFYLVGEPLLQCQNKGEWSHPNGLFRGEDFQAGGSVEYECDAGFYLLGDARLLCGNSGQWGGHPPACLDVDECALGSDCDPHARCQNTEGSYSCSCTPPYTGDGKNCTEPVRCPDPGAPEFGHRAGSSFLVGGEVAFGCEVRGRYTFSSRVTYACNAGYQLLGRAERECQANRQWSAAPSCKDGRWEPGRAPGRAPFCSPARCPEPPLEARRLVLRALDAAAGTVELSCEEGFVLRGARFLRCTPSREWNATFPECRPALCGPPPEVAFATAVAADDAATPDADSDSHGSPAFPVGATVTYACMSGFSLRPGAAATASCMASGAWSSPLPECAAAECPQPAEVADGVVDVQGLAYLSRAQYSCRPGFRLLGNATMLCGERGQWLGAAPTCRPVECPPPAEIPAGSVAYTKLQFGHSATYSCRRGYRLQGAGTVSCRADGEWDGAPPACLPISCPPPRPLASGFVEGRDHGFGATIFYSCFPGYQLAGADHLTCEEAGWSGAAPACVRSDCGLPPHIDFGDYRRVSESTDGARQNGALMDGARQDGAQMDGAWKNGDRLDGAWPEGGRPDGVQQNGAWQNGAQTDGARKDGARPDGVQQDGARMDGVQPDGVQQDGVQPDGVQPDLSFLHGSLIEYRCHRGYELTRPTLLACQEDGAWNGTAPACVPVACEPPPRPAHGGLNLTAIPPVAVATYWCEDGYELNGERERRCVAGRRWSGAAPVCRPRDCGDPGAVGNATATGGDFSYPGAVHYECHAGFVLRGADTIGCQADGRWSGPPPRCDIISCDPPADISHGFVNGSSFAVGAAVEYVCFQGYRVSGDPVLRCTPSGAWAGAVPTCEPCVCTPPLLRHGAVLAGGELGGHLGGGELGGVLGGGGELTDGVLGGGGVLRGVERGGVLGGGELGGHLGGGLLGGDGVLGGHLGGGKLGGGERGSVPGDGKLDGDGDLGGHLGGGHPGGGVLGGHLGGGELPCGTALRFRCDDGFRLLGPAHSVCGAGGLWAPGVPLCARGRCGDAPPPAVANGVLQGGAIGGGGLLYRCRPGFRPRGSPLVACGRDGRWAEPRLSCEAASCGRPPEVANATATGDAFTFPNQVTYRCDDGYELATPSSSLSCQSDGTWSRLTVACRPAPCRLPNATDPRVVVSGGGLTPVGGALTPVGGALTPVGGRVALSCPPGFSLKGPALADISSASCVAAGCDKPRPLLHGLMEGDRFGFGDAVRFSCLPGFLLKGDSTQTCQEDKTWSGTRPVCVEAGGCQAPPLLMHGSVHEHSLSTGRALEFHHMKLDPNV</sequence>
<feature type="compositionally biased region" description="Polar residues" evidence="9">
    <location>
        <begin position="1304"/>
        <end position="1315"/>
    </location>
</feature>
<keyword evidence="1 7" id="KW-0245">EGF-like domain</keyword>
<dbReference type="SUPFAM" id="SSF57184">
    <property type="entry name" value="Growth factor receptor domain"/>
    <property type="match status" value="2"/>
</dbReference>
<dbReference type="InterPro" id="IPR009030">
    <property type="entry name" value="Growth_fac_rcpt_cys_sf"/>
</dbReference>
<keyword evidence="4" id="KW-0677">Repeat</keyword>
<dbReference type="SMART" id="SM00179">
    <property type="entry name" value="EGF_CA"/>
    <property type="match status" value="3"/>
</dbReference>
<dbReference type="PROSITE" id="PS00022">
    <property type="entry name" value="EGF_1"/>
    <property type="match status" value="1"/>
</dbReference>
<dbReference type="InterPro" id="IPR035976">
    <property type="entry name" value="Sushi/SCR/CCP_sf"/>
</dbReference>
<name>A0A8S4BDV3_9TELE</name>
<feature type="disulfide bond" evidence="8">
    <location>
        <begin position="1370"/>
        <end position="1397"/>
    </location>
</feature>
<dbReference type="Proteomes" id="UP000677803">
    <property type="component" value="Unassembled WGS sequence"/>
</dbReference>
<feature type="disulfide bond" evidence="8">
    <location>
        <begin position="1096"/>
        <end position="1123"/>
    </location>
</feature>
<dbReference type="SMART" id="SM00032">
    <property type="entry name" value="CCP"/>
    <property type="match status" value="16"/>
</dbReference>
<dbReference type="FunFam" id="2.10.25.10:FF:000038">
    <property type="entry name" value="Fibrillin 2"/>
    <property type="match status" value="1"/>
</dbReference>
<feature type="domain" description="EGF-like" evidence="10">
    <location>
        <begin position="225"/>
        <end position="264"/>
    </location>
</feature>
<feature type="domain" description="Sushi" evidence="11">
    <location>
        <begin position="992"/>
        <end position="1067"/>
    </location>
</feature>
<feature type="domain" description="Sushi" evidence="11">
    <location>
        <begin position="1802"/>
        <end position="1860"/>
    </location>
</feature>
<evidence type="ECO:0000256" key="4">
    <source>
        <dbReference type="ARBA" id="ARBA00022737"/>
    </source>
</evidence>
<feature type="disulfide bond" evidence="8">
    <location>
        <begin position="962"/>
        <end position="989"/>
    </location>
</feature>
<feature type="disulfide bond" evidence="8">
    <location>
        <begin position="1154"/>
        <end position="1181"/>
    </location>
</feature>
<dbReference type="GO" id="GO:0005509">
    <property type="term" value="F:calcium ion binding"/>
    <property type="evidence" value="ECO:0007669"/>
    <property type="project" value="InterPro"/>
</dbReference>
<evidence type="ECO:0000256" key="3">
    <source>
        <dbReference type="ARBA" id="ARBA00022729"/>
    </source>
</evidence>
<evidence type="ECO:0000259" key="10">
    <source>
        <dbReference type="PROSITE" id="PS50026"/>
    </source>
</evidence>
<feature type="region of interest" description="Disordered" evidence="9">
    <location>
        <begin position="1279"/>
        <end position="1356"/>
    </location>
</feature>
<feature type="domain" description="EGF-like" evidence="10">
    <location>
        <begin position="187"/>
        <end position="223"/>
    </location>
</feature>
<feature type="domain" description="Sushi" evidence="11">
    <location>
        <begin position="934"/>
        <end position="991"/>
    </location>
</feature>
<dbReference type="Gene3D" id="2.10.50.10">
    <property type="entry name" value="Tumor Necrosis Factor Receptor, subunit A, domain 2"/>
    <property type="match status" value="2"/>
</dbReference>
<evidence type="ECO:0000256" key="1">
    <source>
        <dbReference type="ARBA" id="ARBA00022536"/>
    </source>
</evidence>
<comment type="caution">
    <text evidence="12">The sequence shown here is derived from an EMBL/GenBank/DDBJ whole genome shotgun (WGS) entry which is preliminary data.</text>
</comment>
<dbReference type="InterPro" id="IPR011641">
    <property type="entry name" value="Tyr-kin_ephrin_A/B_rcpt-like"/>
</dbReference>
<feature type="disulfide bond" evidence="8">
    <location>
        <begin position="1955"/>
        <end position="1982"/>
    </location>
</feature>
<dbReference type="PROSITE" id="PS01186">
    <property type="entry name" value="EGF_2"/>
    <property type="match status" value="3"/>
</dbReference>
<dbReference type="CDD" id="cd00054">
    <property type="entry name" value="EGF_CA"/>
    <property type="match status" value="3"/>
</dbReference>
<feature type="domain" description="Sushi" evidence="11">
    <location>
        <begin position="1400"/>
        <end position="1457"/>
    </location>
</feature>
<feature type="domain" description="Sushi" evidence="11">
    <location>
        <begin position="1516"/>
        <end position="1573"/>
    </location>
</feature>
<dbReference type="InterPro" id="IPR024731">
    <property type="entry name" value="NELL2-like_EGF"/>
</dbReference>
<feature type="disulfide bond" evidence="8">
    <location>
        <begin position="1428"/>
        <end position="1455"/>
    </location>
</feature>
<feature type="domain" description="Sushi" evidence="11">
    <location>
        <begin position="1743"/>
        <end position="1801"/>
    </location>
</feature>
<feature type="domain" description="Sushi" evidence="11">
    <location>
        <begin position="1706"/>
        <end position="1742"/>
    </location>
</feature>
<dbReference type="SMART" id="SM01411">
    <property type="entry name" value="Ephrin_rec_like"/>
    <property type="match status" value="2"/>
</dbReference>
<dbReference type="Gene3D" id="2.60.120.200">
    <property type="match status" value="2"/>
</dbReference>
<dbReference type="PANTHER" id="PTHR19325:SF575">
    <property type="entry name" value="LOCOMOTION-RELATED PROTEIN HIKARU GENKI"/>
    <property type="match status" value="1"/>
</dbReference>
<evidence type="ECO:0000256" key="7">
    <source>
        <dbReference type="PROSITE-ProRule" id="PRU00076"/>
    </source>
</evidence>
<dbReference type="Pfam" id="PF00008">
    <property type="entry name" value="EGF"/>
    <property type="match status" value="1"/>
</dbReference>
<dbReference type="InterPro" id="IPR000742">
    <property type="entry name" value="EGF"/>
</dbReference>
<dbReference type="SMART" id="SM00181">
    <property type="entry name" value="EGF"/>
    <property type="match status" value="3"/>
</dbReference>
<feature type="disulfide bond" evidence="8">
    <location>
        <begin position="1713"/>
        <end position="1740"/>
    </location>
</feature>
<dbReference type="EMBL" id="CAJRST010025557">
    <property type="protein sequence ID" value="CAG5959827.1"/>
    <property type="molecule type" value="Genomic_DNA"/>
</dbReference>
<feature type="compositionally biased region" description="Low complexity" evidence="9">
    <location>
        <begin position="1337"/>
        <end position="1356"/>
    </location>
</feature>
<dbReference type="PROSITE" id="PS50923">
    <property type="entry name" value="SUSHI"/>
    <property type="match status" value="15"/>
</dbReference>
<evidence type="ECO:0000259" key="11">
    <source>
        <dbReference type="PROSITE" id="PS50923"/>
    </source>
</evidence>
<feature type="region of interest" description="Disordered" evidence="9">
    <location>
        <begin position="1661"/>
        <end position="1686"/>
    </location>
</feature>
<dbReference type="Pfam" id="PF12947">
    <property type="entry name" value="EGF_3"/>
    <property type="match status" value="1"/>
</dbReference>
<reference evidence="12" key="1">
    <citation type="submission" date="2021-05" db="EMBL/GenBank/DDBJ databases">
        <authorList>
            <person name="Tigano A."/>
        </authorList>
    </citation>
    <scope>NUCLEOTIDE SEQUENCE</scope>
</reference>
<dbReference type="InterPro" id="IPR049883">
    <property type="entry name" value="NOTCH1_EGF-like"/>
</dbReference>
<dbReference type="PROSITE" id="PS01187">
    <property type="entry name" value="EGF_CA"/>
    <property type="match status" value="2"/>
</dbReference>
<evidence type="ECO:0000256" key="6">
    <source>
        <dbReference type="ARBA" id="ARBA00023180"/>
    </source>
</evidence>
<feature type="domain" description="Sushi" evidence="11">
    <location>
        <begin position="1068"/>
        <end position="1125"/>
    </location>
</feature>
<feature type="domain" description="Sushi" evidence="11">
    <location>
        <begin position="1927"/>
        <end position="1984"/>
    </location>
</feature>
<dbReference type="GO" id="GO:0030855">
    <property type="term" value="P:epithelial cell differentiation"/>
    <property type="evidence" value="ECO:0007669"/>
    <property type="project" value="UniProtKB-ARBA"/>
</dbReference>
<evidence type="ECO:0000313" key="13">
    <source>
        <dbReference type="Proteomes" id="UP000677803"/>
    </source>
</evidence>
<dbReference type="InterPro" id="IPR000152">
    <property type="entry name" value="EGF-type_Asp/Asn_hydroxyl_site"/>
</dbReference>
<evidence type="ECO:0000256" key="2">
    <source>
        <dbReference type="ARBA" id="ARBA00022659"/>
    </source>
</evidence>
<keyword evidence="13" id="KW-1185">Reference proteome</keyword>
<feature type="disulfide bond" evidence="8">
    <location>
        <begin position="1772"/>
        <end position="1799"/>
    </location>
</feature>
<dbReference type="SUPFAM" id="SSF57535">
    <property type="entry name" value="Complement control module/SCR domain"/>
    <property type="match status" value="16"/>
</dbReference>
<proteinExistence type="predicted"/>
<feature type="region of interest" description="Disordered" evidence="9">
    <location>
        <begin position="1"/>
        <end position="21"/>
    </location>
</feature>
<dbReference type="InterPro" id="IPR013320">
    <property type="entry name" value="ConA-like_dom_sf"/>
</dbReference>
<dbReference type="InterPro" id="IPR050350">
    <property type="entry name" value="Compl-Cell_Adhes-Reg"/>
</dbReference>
<keyword evidence="2 8" id="KW-0768">Sushi</keyword>
<dbReference type="PROSITE" id="PS00010">
    <property type="entry name" value="ASX_HYDROXYL"/>
    <property type="match status" value="2"/>
</dbReference>
<feature type="disulfide bond" evidence="8">
    <location>
        <begin position="773"/>
        <end position="800"/>
    </location>
</feature>
<dbReference type="InterPro" id="IPR018097">
    <property type="entry name" value="EGF_Ca-bd_CS"/>
</dbReference>
<dbReference type="CDD" id="cd00033">
    <property type="entry name" value="CCP"/>
    <property type="match status" value="16"/>
</dbReference>
<dbReference type="PROSITE" id="PS50026">
    <property type="entry name" value="EGF_3"/>
    <property type="match status" value="3"/>
</dbReference>
<dbReference type="InterPro" id="IPR001881">
    <property type="entry name" value="EGF-like_Ca-bd_dom"/>
</dbReference>
<feature type="disulfide bond" evidence="7">
    <location>
        <begin position="213"/>
        <end position="222"/>
    </location>
</feature>
<accession>A0A8S4BDV3</accession>
<feature type="domain" description="Sushi" evidence="11">
    <location>
        <begin position="1346"/>
        <end position="1399"/>
    </location>
</feature>
<dbReference type="FunFam" id="2.10.50.10:FF:000018">
    <property type="entry name" value="Sushi, von Willebrand factor type A, EGF and pentraxin domain-containing 1"/>
    <property type="match status" value="1"/>
</dbReference>
<feature type="disulfide bond" evidence="8">
    <location>
        <begin position="1544"/>
        <end position="1571"/>
    </location>
</feature>
<keyword evidence="3" id="KW-0732">Signal</keyword>
<comment type="caution">
    <text evidence="7">Lacks conserved residue(s) required for the propagation of feature annotation.</text>
</comment>
<evidence type="ECO:0000256" key="8">
    <source>
        <dbReference type="PROSITE-ProRule" id="PRU00302"/>
    </source>
</evidence>
<dbReference type="Pfam" id="PF00084">
    <property type="entry name" value="Sushi"/>
    <property type="match status" value="16"/>
</dbReference>
<feature type="domain" description="Sushi" evidence="11">
    <location>
        <begin position="1126"/>
        <end position="1183"/>
    </location>
</feature>